<name>F3KX28_9BURK</name>
<gene>
    <name evidence="1" type="ORF">HGR_15084</name>
</gene>
<protein>
    <recommendedName>
        <fullName evidence="3">Abi family protein</fullName>
    </recommendedName>
</protein>
<dbReference type="Proteomes" id="UP000016368">
    <property type="component" value="Unassembled WGS sequence"/>
</dbReference>
<dbReference type="AlphaFoldDB" id="F3KX28"/>
<evidence type="ECO:0008006" key="3">
    <source>
        <dbReference type="Google" id="ProtNLM"/>
    </source>
</evidence>
<reference evidence="1 2" key="1">
    <citation type="journal article" date="2011" name="EMBO J.">
        <title>Structural diversity of bacterial flagellar motors.</title>
        <authorList>
            <person name="Chen S."/>
            <person name="Beeby M."/>
            <person name="Murphy G.E."/>
            <person name="Leadbetter J.R."/>
            <person name="Hendrixson D.R."/>
            <person name="Briegel A."/>
            <person name="Li Z."/>
            <person name="Shi J."/>
            <person name="Tocheva E.I."/>
            <person name="Muller A."/>
            <person name="Dobro M.J."/>
            <person name="Jensen G.J."/>
        </authorList>
    </citation>
    <scope>NUCLEOTIDE SEQUENCE [LARGE SCALE GENOMIC DNA]</scope>
    <source>
        <strain evidence="1 2">ATCC 19624</strain>
    </source>
</reference>
<organism evidence="1 2">
    <name type="scientific">Hylemonella gracilis ATCC 19624</name>
    <dbReference type="NCBI Taxonomy" id="887062"/>
    <lineage>
        <taxon>Bacteria</taxon>
        <taxon>Pseudomonadati</taxon>
        <taxon>Pseudomonadota</taxon>
        <taxon>Betaproteobacteria</taxon>
        <taxon>Burkholderiales</taxon>
        <taxon>Comamonadaceae</taxon>
        <taxon>Hylemonella</taxon>
    </lineage>
</organism>
<comment type="caution">
    <text evidence="1">The sequence shown here is derived from an EMBL/GenBank/DDBJ whole genome shotgun (WGS) entry which is preliminary data.</text>
</comment>
<dbReference type="EMBL" id="AEGR01000093">
    <property type="protein sequence ID" value="EGI75815.1"/>
    <property type="molecule type" value="Genomic_DNA"/>
</dbReference>
<keyword evidence="2" id="KW-1185">Reference proteome</keyword>
<dbReference type="eggNOG" id="ENOG502Z9JD">
    <property type="taxonomic scope" value="Bacteria"/>
</dbReference>
<dbReference type="STRING" id="887062.HGR_15084"/>
<accession>F3KX28</accession>
<evidence type="ECO:0000313" key="2">
    <source>
        <dbReference type="Proteomes" id="UP000016368"/>
    </source>
</evidence>
<sequence>MSGSRLGSYQSLVGATVIDSAVGAYIWGQELNAALSPLLSMVEVVLRNSIHVAASAQFSTPRWYQDVLKNEGDLQFPLKVAANATLLQRYYRPGVRPHHKRMVWIGGHQKYLTHWRSQSEARLDEITHRLTQNGKPQTPDQIVAHAMFGFWLGILGPTFESTTDPLALWPNCLAATFPNDPSMTRARAHQLLARIKGLRNRVSHHEPAWRLANPLTPAGVNATLTVRVSEMRELLNAMTPDINQLLANAGLYDRLSWLLDPRTIAAFAGQHAIAAVDLRSLSRKVRKLARQAHRSAAAPVPQPGRAVALHHAGKTLMTVVPHF</sequence>
<proteinExistence type="predicted"/>
<evidence type="ECO:0000313" key="1">
    <source>
        <dbReference type="EMBL" id="EGI75815.1"/>
    </source>
</evidence>